<proteinExistence type="predicted"/>
<organism evidence="1 2">
    <name type="scientific">Sphaeroforma arctica JP610</name>
    <dbReference type="NCBI Taxonomy" id="667725"/>
    <lineage>
        <taxon>Eukaryota</taxon>
        <taxon>Ichthyosporea</taxon>
        <taxon>Ichthyophonida</taxon>
        <taxon>Sphaeroforma</taxon>
    </lineage>
</organism>
<dbReference type="OrthoDB" id="120976at2759"/>
<protein>
    <submittedName>
        <fullName evidence="1">Uncharacterized protein</fullName>
    </submittedName>
</protein>
<dbReference type="SUPFAM" id="SSF52058">
    <property type="entry name" value="L domain-like"/>
    <property type="match status" value="1"/>
</dbReference>
<dbReference type="Gene3D" id="3.80.10.10">
    <property type="entry name" value="Ribonuclease Inhibitor"/>
    <property type="match status" value="1"/>
</dbReference>
<reference evidence="1 2" key="1">
    <citation type="submission" date="2011-02" db="EMBL/GenBank/DDBJ databases">
        <title>The Genome Sequence of Sphaeroforma arctica JP610.</title>
        <authorList>
            <consortium name="The Broad Institute Genome Sequencing Platform"/>
            <person name="Russ C."/>
            <person name="Cuomo C."/>
            <person name="Young S.K."/>
            <person name="Zeng Q."/>
            <person name="Gargeya S."/>
            <person name="Alvarado L."/>
            <person name="Berlin A."/>
            <person name="Chapman S.B."/>
            <person name="Chen Z."/>
            <person name="Freedman E."/>
            <person name="Gellesch M."/>
            <person name="Goldberg J."/>
            <person name="Griggs A."/>
            <person name="Gujja S."/>
            <person name="Heilman E."/>
            <person name="Heiman D."/>
            <person name="Howarth C."/>
            <person name="Mehta T."/>
            <person name="Neiman D."/>
            <person name="Pearson M."/>
            <person name="Roberts A."/>
            <person name="Saif S."/>
            <person name="Shea T."/>
            <person name="Shenoy N."/>
            <person name="Sisk P."/>
            <person name="Stolte C."/>
            <person name="Sykes S."/>
            <person name="White J."/>
            <person name="Yandava C."/>
            <person name="Burger G."/>
            <person name="Gray M.W."/>
            <person name="Holland P.W.H."/>
            <person name="King N."/>
            <person name="Lang F.B.F."/>
            <person name="Roger A.J."/>
            <person name="Ruiz-Trillo I."/>
            <person name="Haas B."/>
            <person name="Nusbaum C."/>
            <person name="Birren B."/>
        </authorList>
    </citation>
    <scope>NUCLEOTIDE SEQUENCE [LARGE SCALE GENOMIC DNA]</scope>
    <source>
        <strain evidence="1 2">JP610</strain>
    </source>
</reference>
<evidence type="ECO:0000313" key="2">
    <source>
        <dbReference type="Proteomes" id="UP000054560"/>
    </source>
</evidence>
<dbReference type="EMBL" id="KQ241868">
    <property type="protein sequence ID" value="KNC83056.1"/>
    <property type="molecule type" value="Genomic_DNA"/>
</dbReference>
<dbReference type="Proteomes" id="UP000054560">
    <property type="component" value="Unassembled WGS sequence"/>
</dbReference>
<name>A0A0L0G2K1_9EUKA</name>
<evidence type="ECO:0000313" key="1">
    <source>
        <dbReference type="EMBL" id="KNC83056.1"/>
    </source>
</evidence>
<keyword evidence="2" id="KW-1185">Reference proteome</keyword>
<accession>A0A0L0G2K1</accession>
<gene>
    <name evidence="1" type="ORF">SARC_04674</name>
</gene>
<dbReference type="InterPro" id="IPR032675">
    <property type="entry name" value="LRR_dom_sf"/>
</dbReference>
<dbReference type="GeneID" id="25905178"/>
<dbReference type="RefSeq" id="XP_014156958.1">
    <property type="nucleotide sequence ID" value="XM_014301483.1"/>
</dbReference>
<sequence>MSIGSTNIVVTEFGIRPSGISAPADLSAFSGLGKLEDLDVTSFTWFEGTLMNLPRLKRLSLNQHCSTWPNVFDMRAVSCLPQLTTLEIWAGDHDTTLHPLLGLSGLEHLTLKDLHARDWDVLGELVNLKSLVVRTTDDVDGIDFGKCTKLETLDVIQKRI</sequence>
<dbReference type="AlphaFoldDB" id="A0A0L0G2K1"/>